<gene>
    <name evidence="9" type="ORF">ACFFJ2_07755</name>
</gene>
<proteinExistence type="inferred from homology"/>
<keyword evidence="4 7" id="KW-0808">Transferase</keyword>
<name>A0ABV6D6N2_9HYPH</name>
<comment type="catalytic activity">
    <reaction evidence="6">
        <text>L-aspartate + 2-oxoglutarate = oxaloacetate + L-glutamate</text>
        <dbReference type="Rhea" id="RHEA:21824"/>
        <dbReference type="ChEBI" id="CHEBI:16452"/>
        <dbReference type="ChEBI" id="CHEBI:16810"/>
        <dbReference type="ChEBI" id="CHEBI:29985"/>
        <dbReference type="ChEBI" id="CHEBI:29991"/>
        <dbReference type="EC" id="2.6.1.1"/>
    </reaction>
</comment>
<dbReference type="PANTHER" id="PTHR46383">
    <property type="entry name" value="ASPARTATE AMINOTRANSFERASE"/>
    <property type="match status" value="1"/>
</dbReference>
<dbReference type="Pfam" id="PF00155">
    <property type="entry name" value="Aminotran_1_2"/>
    <property type="match status" value="1"/>
</dbReference>
<dbReference type="EC" id="2.6.1.-" evidence="7"/>
<dbReference type="PROSITE" id="PS00105">
    <property type="entry name" value="AA_TRANSFER_CLASS_1"/>
    <property type="match status" value="1"/>
</dbReference>
<dbReference type="EMBL" id="JBHLXD010000010">
    <property type="protein sequence ID" value="MFC0208290.1"/>
    <property type="molecule type" value="Genomic_DNA"/>
</dbReference>
<dbReference type="Gene3D" id="3.40.640.10">
    <property type="entry name" value="Type I PLP-dependent aspartate aminotransferase-like (Major domain)"/>
    <property type="match status" value="1"/>
</dbReference>
<dbReference type="InterPro" id="IPR015422">
    <property type="entry name" value="PyrdxlP-dep_Trfase_small"/>
</dbReference>
<dbReference type="InterPro" id="IPR015424">
    <property type="entry name" value="PyrdxlP-dep_Trfase"/>
</dbReference>
<dbReference type="CDD" id="cd00609">
    <property type="entry name" value="AAT_like"/>
    <property type="match status" value="1"/>
</dbReference>
<accession>A0ABV6D6N2</accession>
<comment type="cofactor">
    <cofactor evidence="1 7">
        <name>pyridoxal 5'-phosphate</name>
        <dbReference type="ChEBI" id="CHEBI:597326"/>
    </cofactor>
</comment>
<dbReference type="InterPro" id="IPR050596">
    <property type="entry name" value="AspAT/PAT-like"/>
</dbReference>
<keyword evidence="10" id="KW-1185">Reference proteome</keyword>
<dbReference type="SUPFAM" id="SSF53383">
    <property type="entry name" value="PLP-dependent transferases"/>
    <property type="match status" value="1"/>
</dbReference>
<dbReference type="NCBIfam" id="NF004770">
    <property type="entry name" value="PRK06108.1"/>
    <property type="match status" value="1"/>
</dbReference>
<evidence type="ECO:0000256" key="7">
    <source>
        <dbReference type="RuleBase" id="RU000481"/>
    </source>
</evidence>
<dbReference type="InterPro" id="IPR004839">
    <property type="entry name" value="Aminotransferase_I/II_large"/>
</dbReference>
<sequence length="387" mass="41798">MGLMEMLRAEARAAPASGIVSVVDHARGRQGLIPLWVGEGDMPTPGFIREAAAASLAAGDTFYTWQAGIPDLRAALARYHSRTFARGFAPEEFIVVGGGMQAIQLALHAVAGAGDEVVYLSPAWPNFPAALGVAGGRPVPVCLDFSENGWSLDPGRIEAAITPRTRALFINTPSNPTGWTADRDTLQSVLDLARRRGLWIIADEIYTRFFYAEDRAPSLFDIAQEDDRILFVNSFSKNWAMTGWRIGWIRAHPALGPMFENLVQYSTSGVAEFMQRGAVAALDGGDAFIGEQVARARHNRDRLCSALGESGRVRLAVPEGTFYLFLAVEGVEGTARSAIRIVDETGVGLAPGAAFGPGGERFFRLCFNRGADQIEEAADRLAAWIGR</sequence>
<protein>
    <recommendedName>
        <fullName evidence="7">Aminotransferase</fullName>
        <ecNumber evidence="7">2.6.1.-</ecNumber>
    </recommendedName>
</protein>
<comment type="caution">
    <text evidence="9">The sequence shown here is derived from an EMBL/GenBank/DDBJ whole genome shotgun (WGS) entry which is preliminary data.</text>
</comment>
<dbReference type="Gene3D" id="3.90.1150.10">
    <property type="entry name" value="Aspartate Aminotransferase, domain 1"/>
    <property type="match status" value="1"/>
</dbReference>
<dbReference type="GO" id="GO:0008483">
    <property type="term" value="F:transaminase activity"/>
    <property type="evidence" value="ECO:0007669"/>
    <property type="project" value="UniProtKB-KW"/>
</dbReference>
<dbReference type="InterPro" id="IPR004838">
    <property type="entry name" value="NHTrfase_class1_PyrdxlP-BS"/>
</dbReference>
<comment type="similarity">
    <text evidence="2 7">Belongs to the class-I pyridoxal-phosphate-dependent aminotransferase family.</text>
</comment>
<organism evidence="9 10">
    <name type="scientific">Chelativorans intermedius</name>
    <dbReference type="NCBI Taxonomy" id="515947"/>
    <lineage>
        <taxon>Bacteria</taxon>
        <taxon>Pseudomonadati</taxon>
        <taxon>Pseudomonadota</taxon>
        <taxon>Alphaproteobacteria</taxon>
        <taxon>Hyphomicrobiales</taxon>
        <taxon>Phyllobacteriaceae</taxon>
        <taxon>Chelativorans</taxon>
    </lineage>
</organism>
<evidence type="ECO:0000256" key="1">
    <source>
        <dbReference type="ARBA" id="ARBA00001933"/>
    </source>
</evidence>
<evidence type="ECO:0000256" key="5">
    <source>
        <dbReference type="ARBA" id="ARBA00022898"/>
    </source>
</evidence>
<reference evidence="9 10" key="1">
    <citation type="submission" date="2024-09" db="EMBL/GenBank/DDBJ databases">
        <authorList>
            <person name="Sun Q."/>
            <person name="Mori K."/>
        </authorList>
    </citation>
    <scope>NUCLEOTIDE SEQUENCE [LARGE SCALE GENOMIC DNA]</scope>
    <source>
        <strain evidence="9 10">CCM 8543</strain>
    </source>
</reference>
<evidence type="ECO:0000313" key="9">
    <source>
        <dbReference type="EMBL" id="MFC0208290.1"/>
    </source>
</evidence>
<evidence type="ECO:0000259" key="8">
    <source>
        <dbReference type="Pfam" id="PF00155"/>
    </source>
</evidence>
<evidence type="ECO:0000256" key="4">
    <source>
        <dbReference type="ARBA" id="ARBA00022679"/>
    </source>
</evidence>
<keyword evidence="5" id="KW-0663">Pyridoxal phosphate</keyword>
<evidence type="ECO:0000256" key="2">
    <source>
        <dbReference type="ARBA" id="ARBA00007441"/>
    </source>
</evidence>
<dbReference type="InterPro" id="IPR015421">
    <property type="entry name" value="PyrdxlP-dep_Trfase_major"/>
</dbReference>
<evidence type="ECO:0000256" key="3">
    <source>
        <dbReference type="ARBA" id="ARBA00022576"/>
    </source>
</evidence>
<dbReference type="Proteomes" id="UP001589755">
    <property type="component" value="Unassembled WGS sequence"/>
</dbReference>
<evidence type="ECO:0000313" key="10">
    <source>
        <dbReference type="Proteomes" id="UP001589755"/>
    </source>
</evidence>
<dbReference type="RefSeq" id="WP_261519886.1">
    <property type="nucleotide sequence ID" value="NZ_JAODNW010000007.1"/>
</dbReference>
<feature type="domain" description="Aminotransferase class I/classII large" evidence="8">
    <location>
        <begin position="40"/>
        <end position="381"/>
    </location>
</feature>
<keyword evidence="3 7" id="KW-0032">Aminotransferase</keyword>
<evidence type="ECO:0000256" key="6">
    <source>
        <dbReference type="ARBA" id="ARBA00049185"/>
    </source>
</evidence>